<sequence>MSSAGGSPSAERETFTIGQAAHRVHRSTRTIQRWLNRDGMRFHWRSGRKRIRLDDLLLHYRQNLTARPSNSPEYRRRKSSRGS</sequence>
<dbReference type="SUPFAM" id="SSF46955">
    <property type="entry name" value="Putative DNA-binding domain"/>
    <property type="match status" value="1"/>
</dbReference>
<keyword evidence="2" id="KW-0238">DNA-binding</keyword>
<evidence type="ECO:0000313" key="2">
    <source>
        <dbReference type="EMBL" id="RII98991.1"/>
    </source>
</evidence>
<dbReference type="GO" id="GO:0003677">
    <property type="term" value="F:DNA binding"/>
    <property type="evidence" value="ECO:0007669"/>
    <property type="project" value="UniProtKB-KW"/>
</dbReference>
<dbReference type="AlphaFoldDB" id="A0A399NYV2"/>
<reference evidence="2 3" key="1">
    <citation type="submission" date="2018-08" db="EMBL/GenBank/DDBJ databases">
        <title>Genome Sequence of Clavibacter michiganensis Subspecies type strains, and the Atypical Peach-Colored Strains Isolated from Tomato.</title>
        <authorList>
            <person name="Osdaghi E."/>
            <person name="Portier P."/>
            <person name="Briand M."/>
            <person name="Jacques M.-A."/>
        </authorList>
    </citation>
    <scope>NUCLEOTIDE SEQUENCE [LARGE SCALE GENOMIC DNA]</scope>
    <source>
        <strain evidence="2 3">CFBP 7493</strain>
    </source>
</reference>
<organism evidence="2 3">
    <name type="scientific">Clavibacter michiganensis</name>
    <dbReference type="NCBI Taxonomy" id="28447"/>
    <lineage>
        <taxon>Bacteria</taxon>
        <taxon>Bacillati</taxon>
        <taxon>Actinomycetota</taxon>
        <taxon>Actinomycetes</taxon>
        <taxon>Micrococcales</taxon>
        <taxon>Microbacteriaceae</taxon>
        <taxon>Clavibacter</taxon>
    </lineage>
</organism>
<dbReference type="Proteomes" id="UP000266298">
    <property type="component" value="Unassembled WGS sequence"/>
</dbReference>
<feature type="region of interest" description="Disordered" evidence="1">
    <location>
        <begin position="1"/>
        <end position="26"/>
    </location>
</feature>
<comment type="caution">
    <text evidence="2">The sequence shown here is derived from an EMBL/GenBank/DDBJ whole genome shotgun (WGS) entry which is preliminary data.</text>
</comment>
<gene>
    <name evidence="2" type="ORF">DZF96_00645</name>
</gene>
<proteinExistence type="predicted"/>
<dbReference type="EMBL" id="QWEC01000003">
    <property type="protein sequence ID" value="RII98991.1"/>
    <property type="molecule type" value="Genomic_DNA"/>
</dbReference>
<evidence type="ECO:0000313" key="3">
    <source>
        <dbReference type="Proteomes" id="UP000266298"/>
    </source>
</evidence>
<evidence type="ECO:0000256" key="1">
    <source>
        <dbReference type="SAM" id="MobiDB-lite"/>
    </source>
</evidence>
<dbReference type="InterPro" id="IPR009061">
    <property type="entry name" value="DNA-bd_dom_put_sf"/>
</dbReference>
<protein>
    <submittedName>
        <fullName evidence="2">DNA-binding protein</fullName>
    </submittedName>
</protein>
<accession>A0A399NYV2</accession>
<name>A0A399NYV2_9MICO</name>